<protein>
    <submittedName>
        <fullName evidence="3">NAD-dependent epimerase/dehydratase family protein</fullName>
    </submittedName>
</protein>
<organism evidence="3 4">
    <name type="scientific">Saccharopolyspora cebuensis</name>
    <dbReference type="NCBI Taxonomy" id="418759"/>
    <lineage>
        <taxon>Bacteria</taxon>
        <taxon>Bacillati</taxon>
        <taxon>Actinomycetota</taxon>
        <taxon>Actinomycetes</taxon>
        <taxon>Pseudonocardiales</taxon>
        <taxon>Pseudonocardiaceae</taxon>
        <taxon>Saccharopolyspora</taxon>
    </lineage>
</organism>
<comment type="caution">
    <text evidence="3">The sequence shown here is derived from an EMBL/GenBank/DDBJ whole genome shotgun (WGS) entry which is preliminary data.</text>
</comment>
<dbReference type="Proteomes" id="UP001564626">
    <property type="component" value="Unassembled WGS sequence"/>
</dbReference>
<proteinExistence type="predicted"/>
<dbReference type="SUPFAM" id="SSF51735">
    <property type="entry name" value="NAD(P)-binding Rossmann-fold domains"/>
    <property type="match status" value="1"/>
</dbReference>
<dbReference type="InterPro" id="IPR036291">
    <property type="entry name" value="NAD(P)-bd_dom_sf"/>
</dbReference>
<feature type="domain" description="NAD-dependent epimerase/dehydratase" evidence="2">
    <location>
        <begin position="10"/>
        <end position="240"/>
    </location>
</feature>
<dbReference type="InterPro" id="IPR001509">
    <property type="entry name" value="Epimerase_deHydtase"/>
</dbReference>
<evidence type="ECO:0000313" key="4">
    <source>
        <dbReference type="Proteomes" id="UP001564626"/>
    </source>
</evidence>
<feature type="region of interest" description="Disordered" evidence="1">
    <location>
        <begin position="326"/>
        <end position="354"/>
    </location>
</feature>
<accession>A0ABV4CUU3</accession>
<dbReference type="Pfam" id="PF01370">
    <property type="entry name" value="Epimerase"/>
    <property type="match status" value="1"/>
</dbReference>
<dbReference type="RefSeq" id="WP_345365488.1">
    <property type="nucleotide sequence ID" value="NZ_BAABII010000016.1"/>
</dbReference>
<gene>
    <name evidence="3" type="ORF">AB8O55_29470</name>
</gene>
<keyword evidence="4" id="KW-1185">Reference proteome</keyword>
<dbReference type="EMBL" id="JBGEHV010000105">
    <property type="protein sequence ID" value="MEY8043556.1"/>
    <property type="molecule type" value="Genomic_DNA"/>
</dbReference>
<evidence type="ECO:0000259" key="2">
    <source>
        <dbReference type="Pfam" id="PF01370"/>
    </source>
</evidence>
<dbReference type="PANTHER" id="PTHR48079">
    <property type="entry name" value="PROTEIN YEEZ"/>
    <property type="match status" value="1"/>
</dbReference>
<evidence type="ECO:0000256" key="1">
    <source>
        <dbReference type="SAM" id="MobiDB-lite"/>
    </source>
</evidence>
<dbReference type="PANTHER" id="PTHR48079:SF6">
    <property type="entry name" value="NAD(P)-BINDING DOMAIN-CONTAINING PROTEIN-RELATED"/>
    <property type="match status" value="1"/>
</dbReference>
<evidence type="ECO:0000313" key="3">
    <source>
        <dbReference type="EMBL" id="MEY8043556.1"/>
    </source>
</evidence>
<reference evidence="3 4" key="1">
    <citation type="submission" date="2024-08" db="EMBL/GenBank/DDBJ databases">
        <title>Genome mining of Saccharopolyspora cebuensis PGLac3 from Nigerian medicinal plant.</title>
        <authorList>
            <person name="Ezeobiora C.E."/>
            <person name="Igbokwe N.H."/>
            <person name="Amin D.H."/>
            <person name="Mendie U.E."/>
        </authorList>
    </citation>
    <scope>NUCLEOTIDE SEQUENCE [LARGE SCALE GENOMIC DNA]</scope>
    <source>
        <strain evidence="3 4">PGLac3</strain>
    </source>
</reference>
<dbReference type="Gene3D" id="3.40.50.720">
    <property type="entry name" value="NAD(P)-binding Rossmann-like Domain"/>
    <property type="match status" value="1"/>
</dbReference>
<name>A0ABV4CUU3_9PSEU</name>
<sequence>MSSAAQSRRVVVVGGTGNIGTSVLEALSAAPEVAGITALSRRAPEDLPAKVTWHGVDLCGDDLVPHFEAADAVINLAWIFQPTRDPIATWRNNVLGALRVFDAVAAAGVPALLHASSVAAYSPGPERPVDERWPTHGWPGAAYSREKAYLERVLDSYSREHPEIRVVRMRNAFCFKPESASQQRRLFLGPLVPEQLVRPEALPVLPALPGLRFQAVHSDDVGDAYRRAVLHEVSGAFNIAADPVIDNEVLGEVFGAQRVRTPRVLARTALAAAWQLRLVPASPELFDTFMRLPLMDTSRARSELGWEPEHSSIDAVRGFLAGLRATEGAPTPPLAPELPGGRAEELATGVGRRQ</sequence>
<dbReference type="InterPro" id="IPR051783">
    <property type="entry name" value="NAD(P)-dependent_oxidoreduct"/>
</dbReference>